<name>A0A1X7FPK8_9HYPH</name>
<dbReference type="Pfam" id="PF12802">
    <property type="entry name" value="MarR_2"/>
    <property type="match status" value="1"/>
</dbReference>
<accession>A0A1X7FPK8</accession>
<feature type="domain" description="HTH marR-type" evidence="4">
    <location>
        <begin position="8"/>
        <end position="140"/>
    </location>
</feature>
<dbReference type="PROSITE" id="PS50995">
    <property type="entry name" value="HTH_MARR_2"/>
    <property type="match status" value="1"/>
</dbReference>
<dbReference type="RefSeq" id="WP_085423488.1">
    <property type="nucleotide sequence ID" value="NZ_FXAF01000007.1"/>
</dbReference>
<evidence type="ECO:0000256" key="1">
    <source>
        <dbReference type="ARBA" id="ARBA00023015"/>
    </source>
</evidence>
<dbReference type="OrthoDB" id="9815567at2"/>
<dbReference type="InterPro" id="IPR036390">
    <property type="entry name" value="WH_DNA-bd_sf"/>
</dbReference>
<keyword evidence="3" id="KW-0804">Transcription</keyword>
<keyword evidence="6" id="KW-1185">Reference proteome</keyword>
<evidence type="ECO:0000256" key="2">
    <source>
        <dbReference type="ARBA" id="ARBA00023125"/>
    </source>
</evidence>
<dbReference type="GO" id="GO:0006950">
    <property type="term" value="P:response to stress"/>
    <property type="evidence" value="ECO:0007669"/>
    <property type="project" value="TreeGrafter"/>
</dbReference>
<dbReference type="EMBL" id="FXAF01000007">
    <property type="protein sequence ID" value="SMF55922.1"/>
    <property type="molecule type" value="Genomic_DNA"/>
</dbReference>
<reference evidence="6" key="1">
    <citation type="submission" date="2017-04" db="EMBL/GenBank/DDBJ databases">
        <authorList>
            <person name="Varghese N."/>
            <person name="Submissions S."/>
        </authorList>
    </citation>
    <scope>NUCLEOTIDE SEQUENCE [LARGE SCALE GENOMIC DNA]</scope>
    <source>
        <strain evidence="6">B4P</strain>
    </source>
</reference>
<evidence type="ECO:0000256" key="3">
    <source>
        <dbReference type="ARBA" id="ARBA00023163"/>
    </source>
</evidence>
<dbReference type="GO" id="GO:0003700">
    <property type="term" value="F:DNA-binding transcription factor activity"/>
    <property type="evidence" value="ECO:0007669"/>
    <property type="project" value="InterPro"/>
</dbReference>
<evidence type="ECO:0000313" key="5">
    <source>
        <dbReference type="EMBL" id="SMF55922.1"/>
    </source>
</evidence>
<organism evidence="5 6">
    <name type="scientific">Xaviernesmea oryzae</name>
    <dbReference type="NCBI Taxonomy" id="464029"/>
    <lineage>
        <taxon>Bacteria</taxon>
        <taxon>Pseudomonadati</taxon>
        <taxon>Pseudomonadota</taxon>
        <taxon>Alphaproteobacteria</taxon>
        <taxon>Hyphomicrobiales</taxon>
        <taxon>Rhizobiaceae</taxon>
        <taxon>Rhizobium/Agrobacterium group</taxon>
        <taxon>Xaviernesmea</taxon>
    </lineage>
</organism>
<gene>
    <name evidence="5" type="ORF">SAMN02982989_0110</name>
</gene>
<dbReference type="PANTHER" id="PTHR33164:SF43">
    <property type="entry name" value="HTH-TYPE TRANSCRIPTIONAL REPRESSOR YETL"/>
    <property type="match status" value="1"/>
</dbReference>
<dbReference type="Proteomes" id="UP000192903">
    <property type="component" value="Unassembled WGS sequence"/>
</dbReference>
<evidence type="ECO:0000313" key="6">
    <source>
        <dbReference type="Proteomes" id="UP000192903"/>
    </source>
</evidence>
<protein>
    <submittedName>
        <fullName evidence="5">DNA-binding transcriptional regulator, MarR family</fullName>
    </submittedName>
</protein>
<dbReference type="PROSITE" id="PS01117">
    <property type="entry name" value="HTH_MARR_1"/>
    <property type="match status" value="1"/>
</dbReference>
<dbReference type="PANTHER" id="PTHR33164">
    <property type="entry name" value="TRANSCRIPTIONAL REGULATOR, MARR FAMILY"/>
    <property type="match status" value="1"/>
</dbReference>
<keyword evidence="1" id="KW-0805">Transcription regulation</keyword>
<dbReference type="GO" id="GO:0003677">
    <property type="term" value="F:DNA binding"/>
    <property type="evidence" value="ECO:0007669"/>
    <property type="project" value="UniProtKB-KW"/>
</dbReference>
<proteinExistence type="predicted"/>
<evidence type="ECO:0000259" key="4">
    <source>
        <dbReference type="PROSITE" id="PS50995"/>
    </source>
</evidence>
<dbReference type="SMART" id="SM00347">
    <property type="entry name" value="HTH_MARR"/>
    <property type="match status" value="1"/>
</dbReference>
<dbReference type="Gene3D" id="1.10.10.10">
    <property type="entry name" value="Winged helix-like DNA-binding domain superfamily/Winged helix DNA-binding domain"/>
    <property type="match status" value="1"/>
</dbReference>
<dbReference type="PRINTS" id="PR00598">
    <property type="entry name" value="HTHMARR"/>
</dbReference>
<dbReference type="InterPro" id="IPR039422">
    <property type="entry name" value="MarR/SlyA-like"/>
</dbReference>
<sequence>MPPVSSLNDHTGYWLRMVSNAVSQEFARKVANHDVTVAEWVFLRALYDRNVMPPSVLAETMGMTRGAISKLADRLLAKGLVERTANGEDRRAHSLSLTEEGRGKVPVLASLADQNDVEYFGVLTTEEHEALNRILKALAERQGLKAAPVD</sequence>
<dbReference type="InterPro" id="IPR000835">
    <property type="entry name" value="HTH_MarR-typ"/>
</dbReference>
<dbReference type="InterPro" id="IPR023187">
    <property type="entry name" value="Tscrpt_reg_MarR-type_CS"/>
</dbReference>
<keyword evidence="2 5" id="KW-0238">DNA-binding</keyword>
<dbReference type="InterPro" id="IPR036388">
    <property type="entry name" value="WH-like_DNA-bd_sf"/>
</dbReference>
<dbReference type="AlphaFoldDB" id="A0A1X7FPK8"/>
<dbReference type="SUPFAM" id="SSF46785">
    <property type="entry name" value="Winged helix' DNA-binding domain"/>
    <property type="match status" value="1"/>
</dbReference>